<comment type="caution">
    <text evidence="1">The sequence shown here is derived from an EMBL/GenBank/DDBJ whole genome shotgun (WGS) entry which is preliminary data.</text>
</comment>
<protein>
    <submittedName>
        <fullName evidence="1">Uncharacterized protein</fullName>
    </submittedName>
</protein>
<proteinExistence type="predicted"/>
<reference evidence="1" key="1">
    <citation type="journal article" date="2019" name="Plant J.">
        <title>Chlorella vulgaris genome assembly and annotation reveals the molecular basis for metabolic acclimation to high light conditions.</title>
        <authorList>
            <person name="Cecchin M."/>
            <person name="Marcolungo L."/>
            <person name="Rossato M."/>
            <person name="Girolomoni L."/>
            <person name="Cosentino E."/>
            <person name="Cuine S."/>
            <person name="Li-Beisson Y."/>
            <person name="Delledonne M."/>
            <person name="Ballottari M."/>
        </authorList>
    </citation>
    <scope>NUCLEOTIDE SEQUENCE</scope>
    <source>
        <strain evidence="1">211/11P</strain>
    </source>
</reference>
<accession>A0A9D4YY32</accession>
<evidence type="ECO:0000313" key="2">
    <source>
        <dbReference type="Proteomes" id="UP001055712"/>
    </source>
</evidence>
<evidence type="ECO:0000313" key="1">
    <source>
        <dbReference type="EMBL" id="KAI3432565.1"/>
    </source>
</evidence>
<dbReference type="Proteomes" id="UP001055712">
    <property type="component" value="Unassembled WGS sequence"/>
</dbReference>
<dbReference type="AlphaFoldDB" id="A0A9D4YY32"/>
<gene>
    <name evidence="1" type="ORF">D9Q98_004114</name>
</gene>
<sequence>MPGSGATVDQLLSTARDPQNEGYQDAVHTLAQHFRDMPLVELQRLKNDGHIVVCAEAALLKIRKHQNLVRLDRRDGGEGHDLVAEATIHTAYQAFAGFHMSLLNTRFTVIGLYAAVAAFLIAGATQDDKTAETMASIAKDKLAIHQTPTTQVLRRLNLQAADAKP</sequence>
<organism evidence="1 2">
    <name type="scientific">Chlorella vulgaris</name>
    <name type="common">Green alga</name>
    <dbReference type="NCBI Taxonomy" id="3077"/>
    <lineage>
        <taxon>Eukaryota</taxon>
        <taxon>Viridiplantae</taxon>
        <taxon>Chlorophyta</taxon>
        <taxon>core chlorophytes</taxon>
        <taxon>Trebouxiophyceae</taxon>
        <taxon>Chlorellales</taxon>
        <taxon>Chlorellaceae</taxon>
        <taxon>Chlorella clade</taxon>
        <taxon>Chlorella</taxon>
    </lineage>
</organism>
<reference evidence="1" key="2">
    <citation type="submission" date="2020-11" db="EMBL/GenBank/DDBJ databases">
        <authorList>
            <person name="Cecchin M."/>
            <person name="Marcolungo L."/>
            <person name="Rossato M."/>
            <person name="Girolomoni L."/>
            <person name="Cosentino E."/>
            <person name="Cuine S."/>
            <person name="Li-Beisson Y."/>
            <person name="Delledonne M."/>
            <person name="Ballottari M."/>
        </authorList>
    </citation>
    <scope>NUCLEOTIDE SEQUENCE</scope>
    <source>
        <strain evidence="1">211/11P</strain>
        <tissue evidence="1">Whole cell</tissue>
    </source>
</reference>
<keyword evidence="2" id="KW-1185">Reference proteome</keyword>
<name>A0A9D4YY32_CHLVU</name>
<dbReference type="EMBL" id="SIDB01000005">
    <property type="protein sequence ID" value="KAI3432565.1"/>
    <property type="molecule type" value="Genomic_DNA"/>
</dbReference>